<gene>
    <name evidence="1" type="ORF">COX80_02460</name>
</gene>
<evidence type="ECO:0000313" key="1">
    <source>
        <dbReference type="EMBL" id="PIZ96026.1"/>
    </source>
</evidence>
<dbReference type="PANTHER" id="PTHR38471">
    <property type="entry name" value="FOUR HELIX BUNDLE PROTEIN"/>
    <property type="match status" value="1"/>
</dbReference>
<dbReference type="Pfam" id="PF05635">
    <property type="entry name" value="23S_rRNA_IVP"/>
    <property type="match status" value="1"/>
</dbReference>
<dbReference type="CDD" id="cd16377">
    <property type="entry name" value="23S_rRNA_IVP_like"/>
    <property type="match status" value="1"/>
</dbReference>
<reference evidence="2" key="1">
    <citation type="submission" date="2017-09" db="EMBL/GenBank/DDBJ databases">
        <title>Depth-based differentiation of microbial function through sediment-hosted aquifers and enrichment of novel symbionts in the deep terrestrial subsurface.</title>
        <authorList>
            <person name="Probst A.J."/>
            <person name="Ladd B."/>
            <person name="Jarett J.K."/>
            <person name="Geller-Mcgrath D.E."/>
            <person name="Sieber C.M.K."/>
            <person name="Emerson J.B."/>
            <person name="Anantharaman K."/>
            <person name="Thomas B.C."/>
            <person name="Malmstrom R."/>
            <person name="Stieglmeier M."/>
            <person name="Klingl A."/>
            <person name="Woyke T."/>
            <person name="Ryan C.M."/>
            <person name="Banfield J.F."/>
        </authorList>
    </citation>
    <scope>NUCLEOTIDE SEQUENCE [LARGE SCALE GENOMIC DNA]</scope>
</reference>
<evidence type="ECO:0008006" key="3">
    <source>
        <dbReference type="Google" id="ProtNLM"/>
    </source>
</evidence>
<protein>
    <recommendedName>
        <fullName evidence="3">Four helix bundle protein</fullName>
    </recommendedName>
</protein>
<accession>A0A2M7VAR0</accession>
<dbReference type="InterPro" id="IPR036583">
    <property type="entry name" value="23S_rRNA_IVS_sf"/>
</dbReference>
<sequence length="119" mass="13776">MEFGYEKLDIAKLSRKLIKEIYKITEEFPKTELYGLTNQIRKASVSVFLNIAEGSSRETKKDFNKFVRISVGSLVEVDCALKIAIDLNFVRNNLYENLEPTIKELYFKLIGLSKYLKNS</sequence>
<dbReference type="NCBIfam" id="TIGR02436">
    <property type="entry name" value="four helix bundle protein"/>
    <property type="match status" value="1"/>
</dbReference>
<evidence type="ECO:0000313" key="2">
    <source>
        <dbReference type="Proteomes" id="UP000231453"/>
    </source>
</evidence>
<dbReference type="Gene3D" id="1.20.1440.60">
    <property type="entry name" value="23S rRNA-intervening sequence"/>
    <property type="match status" value="1"/>
</dbReference>
<comment type="caution">
    <text evidence="1">The sequence shown here is derived from an EMBL/GenBank/DDBJ whole genome shotgun (WGS) entry which is preliminary data.</text>
</comment>
<dbReference type="Proteomes" id="UP000231453">
    <property type="component" value="Unassembled WGS sequence"/>
</dbReference>
<dbReference type="InterPro" id="IPR012657">
    <property type="entry name" value="23S_rRNA-intervening_sequence"/>
</dbReference>
<dbReference type="EMBL" id="PFPL01000036">
    <property type="protein sequence ID" value="PIZ96026.1"/>
    <property type="molecule type" value="Genomic_DNA"/>
</dbReference>
<dbReference type="PANTHER" id="PTHR38471:SF2">
    <property type="entry name" value="FOUR HELIX BUNDLE PROTEIN"/>
    <property type="match status" value="1"/>
</dbReference>
<dbReference type="AlphaFoldDB" id="A0A2M7VAR0"/>
<organism evidence="1 2">
    <name type="scientific">Candidatus Magasanikbacteria bacterium CG_4_10_14_0_2_um_filter_33_14</name>
    <dbReference type="NCBI Taxonomy" id="1974636"/>
    <lineage>
        <taxon>Bacteria</taxon>
        <taxon>Candidatus Magasanikiibacteriota</taxon>
    </lineage>
</organism>
<name>A0A2M7VAR0_9BACT</name>
<proteinExistence type="predicted"/>
<dbReference type="SUPFAM" id="SSF158446">
    <property type="entry name" value="IVS-encoded protein-like"/>
    <property type="match status" value="1"/>
</dbReference>